<evidence type="ECO:0000313" key="4">
    <source>
        <dbReference type="Proteomes" id="UP000775547"/>
    </source>
</evidence>
<evidence type="ECO:0000256" key="1">
    <source>
        <dbReference type="ARBA" id="ARBA00007409"/>
    </source>
</evidence>
<gene>
    <name evidence="3" type="ORF">DXG03_002847</name>
</gene>
<dbReference type="InterPro" id="IPR004045">
    <property type="entry name" value="Glutathione_S-Trfase_N"/>
</dbReference>
<sequence>MSNVITFYDIPSKVPGVAWSPNTWKGRYALNFKGLPYKTVWVEYPDIEEVSKKIGAPPTGTKPDGSPFYTLPAIFDPSTNTAVSESIRIAEYLDKTYPDAPKLLPGGTHALQHAAINAYLPTGGPALQFAMPATHRILNAGSEHYFRINREPLFGKTLEDLTPTGPERDVEWAKVKAGFNVVDEWLQAGEGPYFLGKTPSFIDFVVGARLFWFRAIFGEDSAEYKDILSWNEGRWAVYTEGLKQYETVTV</sequence>
<keyword evidence="4" id="KW-1185">Reference proteome</keyword>
<name>A0A9P7KAS1_9AGAR</name>
<dbReference type="OrthoDB" id="4951845at2759"/>
<reference evidence="3" key="2">
    <citation type="submission" date="2021-10" db="EMBL/GenBank/DDBJ databases">
        <title>Phylogenomics reveals ancestral predisposition of the termite-cultivated fungus Termitomyces towards a domesticated lifestyle.</title>
        <authorList>
            <person name="Auxier B."/>
            <person name="Grum-Grzhimaylo A."/>
            <person name="Cardenas M.E."/>
            <person name="Lodge J.D."/>
            <person name="Laessoe T."/>
            <person name="Pedersen O."/>
            <person name="Smith M.E."/>
            <person name="Kuyper T.W."/>
            <person name="Franco-Molano E.A."/>
            <person name="Baroni T.J."/>
            <person name="Aanen D.K."/>
        </authorList>
    </citation>
    <scope>NUCLEOTIDE SEQUENCE</scope>
    <source>
        <strain evidence="3">AP01</strain>
        <tissue evidence="3">Mycelium</tissue>
    </source>
</reference>
<feature type="domain" description="GST N-terminal" evidence="2">
    <location>
        <begin position="10"/>
        <end position="101"/>
    </location>
</feature>
<protein>
    <recommendedName>
        <fullName evidence="2">GST N-terminal domain-containing protein</fullName>
    </recommendedName>
</protein>
<dbReference type="InterPro" id="IPR054416">
    <property type="entry name" value="GST_UstS-like_C"/>
</dbReference>
<dbReference type="SUPFAM" id="SSF47616">
    <property type="entry name" value="GST C-terminal domain-like"/>
    <property type="match status" value="1"/>
</dbReference>
<proteinExistence type="inferred from homology"/>
<dbReference type="AlphaFoldDB" id="A0A9P7KAS1"/>
<comment type="similarity">
    <text evidence="1">Belongs to the GST superfamily.</text>
</comment>
<dbReference type="InterPro" id="IPR036282">
    <property type="entry name" value="Glutathione-S-Trfase_C_sf"/>
</dbReference>
<dbReference type="EMBL" id="JABCKV010000189">
    <property type="protein sequence ID" value="KAG5642389.1"/>
    <property type="molecule type" value="Genomic_DNA"/>
</dbReference>
<evidence type="ECO:0000259" key="2">
    <source>
        <dbReference type="PROSITE" id="PS50404"/>
    </source>
</evidence>
<dbReference type="PROSITE" id="PS50404">
    <property type="entry name" value="GST_NTER"/>
    <property type="match status" value="1"/>
</dbReference>
<dbReference type="PANTHER" id="PTHR44051:SF8">
    <property type="entry name" value="GLUTATHIONE S-TRANSFERASE GSTA"/>
    <property type="match status" value="1"/>
</dbReference>
<comment type="caution">
    <text evidence="3">The sequence shown here is derived from an EMBL/GenBank/DDBJ whole genome shotgun (WGS) entry which is preliminary data.</text>
</comment>
<dbReference type="Gene3D" id="3.40.30.10">
    <property type="entry name" value="Glutaredoxin"/>
    <property type="match status" value="1"/>
</dbReference>
<dbReference type="Pfam" id="PF13409">
    <property type="entry name" value="GST_N_2"/>
    <property type="match status" value="1"/>
</dbReference>
<dbReference type="Pfam" id="PF22041">
    <property type="entry name" value="GST_C_7"/>
    <property type="match status" value="1"/>
</dbReference>
<dbReference type="InterPro" id="IPR036249">
    <property type="entry name" value="Thioredoxin-like_sf"/>
</dbReference>
<evidence type="ECO:0000313" key="3">
    <source>
        <dbReference type="EMBL" id="KAG5642389.1"/>
    </source>
</evidence>
<dbReference type="Proteomes" id="UP000775547">
    <property type="component" value="Unassembled WGS sequence"/>
</dbReference>
<accession>A0A9P7KAS1</accession>
<dbReference type="Gene3D" id="1.20.1050.10">
    <property type="match status" value="1"/>
</dbReference>
<dbReference type="CDD" id="cd03038">
    <property type="entry name" value="GST_N_etherase_LigE"/>
    <property type="match status" value="1"/>
</dbReference>
<dbReference type="SUPFAM" id="SSF52833">
    <property type="entry name" value="Thioredoxin-like"/>
    <property type="match status" value="1"/>
</dbReference>
<reference evidence="3" key="1">
    <citation type="submission" date="2020-07" db="EMBL/GenBank/DDBJ databases">
        <authorList>
            <person name="Nieuwenhuis M."/>
            <person name="Van De Peppel L.J.J."/>
        </authorList>
    </citation>
    <scope>NUCLEOTIDE SEQUENCE</scope>
    <source>
        <strain evidence="3">AP01</strain>
        <tissue evidence="3">Mycelium</tissue>
    </source>
</reference>
<organism evidence="3 4">
    <name type="scientific">Asterophora parasitica</name>
    <dbReference type="NCBI Taxonomy" id="117018"/>
    <lineage>
        <taxon>Eukaryota</taxon>
        <taxon>Fungi</taxon>
        <taxon>Dikarya</taxon>
        <taxon>Basidiomycota</taxon>
        <taxon>Agaricomycotina</taxon>
        <taxon>Agaricomycetes</taxon>
        <taxon>Agaricomycetidae</taxon>
        <taxon>Agaricales</taxon>
        <taxon>Tricholomatineae</taxon>
        <taxon>Lyophyllaceae</taxon>
        <taxon>Asterophora</taxon>
    </lineage>
</organism>
<dbReference type="PANTHER" id="PTHR44051">
    <property type="entry name" value="GLUTATHIONE S-TRANSFERASE-RELATED"/>
    <property type="match status" value="1"/>
</dbReference>